<dbReference type="PANTHER" id="PTHR30146">
    <property type="entry name" value="LACI-RELATED TRANSCRIPTIONAL REPRESSOR"/>
    <property type="match status" value="1"/>
</dbReference>
<evidence type="ECO:0000256" key="1">
    <source>
        <dbReference type="ARBA" id="ARBA00023015"/>
    </source>
</evidence>
<name>A0A251XYC6_9MICO</name>
<protein>
    <submittedName>
        <fullName evidence="6">HTH-type transcriptional regulator RafR</fullName>
    </submittedName>
</protein>
<dbReference type="AlphaFoldDB" id="A0A251XYC6"/>
<proteinExistence type="predicted"/>
<dbReference type="EMBL" id="MDHJ01000001">
    <property type="protein sequence ID" value="OUE10263.1"/>
    <property type="molecule type" value="Genomic_DNA"/>
</dbReference>
<dbReference type="Gene3D" id="3.40.50.2300">
    <property type="match status" value="2"/>
</dbReference>
<evidence type="ECO:0000256" key="4">
    <source>
        <dbReference type="SAM" id="MobiDB-lite"/>
    </source>
</evidence>
<dbReference type="GO" id="GO:0000976">
    <property type="term" value="F:transcription cis-regulatory region binding"/>
    <property type="evidence" value="ECO:0007669"/>
    <property type="project" value="TreeGrafter"/>
</dbReference>
<feature type="region of interest" description="Disordered" evidence="4">
    <location>
        <begin position="281"/>
        <end position="308"/>
    </location>
</feature>
<keyword evidence="1" id="KW-0805">Transcription regulation</keyword>
<dbReference type="Pfam" id="PF13377">
    <property type="entry name" value="Peripla_BP_3"/>
    <property type="match status" value="1"/>
</dbReference>
<organism evidence="6 7">
    <name type="scientific">Clavibacter michiganensis</name>
    <dbReference type="NCBI Taxonomy" id="28447"/>
    <lineage>
        <taxon>Bacteria</taxon>
        <taxon>Bacillati</taxon>
        <taxon>Actinomycetota</taxon>
        <taxon>Actinomycetes</taxon>
        <taxon>Micrococcales</taxon>
        <taxon>Microbacteriaceae</taxon>
        <taxon>Clavibacter</taxon>
    </lineage>
</organism>
<feature type="domain" description="Transcriptional regulator LacI/GalR-like sensor" evidence="5">
    <location>
        <begin position="114"/>
        <end position="278"/>
    </location>
</feature>
<comment type="caution">
    <text evidence="6">The sequence shown here is derived from an EMBL/GenBank/DDBJ whole genome shotgun (WGS) entry which is preliminary data.</text>
</comment>
<evidence type="ECO:0000313" key="6">
    <source>
        <dbReference type="EMBL" id="OUE10263.1"/>
    </source>
</evidence>
<keyword evidence="2" id="KW-0238">DNA-binding</keyword>
<evidence type="ECO:0000256" key="2">
    <source>
        <dbReference type="ARBA" id="ARBA00023125"/>
    </source>
</evidence>
<evidence type="ECO:0000313" key="7">
    <source>
        <dbReference type="Proteomes" id="UP000195106"/>
    </source>
</evidence>
<accession>A0A251XYC6</accession>
<dbReference type="InterPro" id="IPR028082">
    <property type="entry name" value="Peripla_BP_I"/>
</dbReference>
<keyword evidence="3" id="KW-0804">Transcription</keyword>
<dbReference type="Proteomes" id="UP000195106">
    <property type="component" value="Unassembled WGS sequence"/>
</dbReference>
<sequence length="308" mass="32206">MRLEPVLDGISGTLLDRFLHAVTELAATRGLRVLLYTASGPEEEIAELARLRDGADVDAIVLTATFAGDTRSRWLTENGLPFVAFGRPWGVDDVNSPEHLWVDVDGAAGVRQAADHLLDQGLTRIAFLGWPSDAGTGDDRRTGWWDAMTARSGLSADELDLLDVETPDDVHLARAAARDLLLAQPGLQAVVCVSDSAALGASMAATALDRSDVAVIGFDNTPVAAALGISSVEQDMAAVAAGALDLLLGSTGSDVVPRGGLAAGEAHRLITPRLVVRSPLHLDRAPAPTASSPTPPPPRRASPMEGQQ</sequence>
<reference evidence="6 7" key="1">
    <citation type="submission" date="2016-08" db="EMBL/GenBank/DDBJ databases">
        <title>Genome sequence of Clavibacter michiganensis spp. strain CASJ009.</title>
        <authorList>
            <person name="Thapa S.P."/>
            <person name="Coaker G."/>
        </authorList>
    </citation>
    <scope>NUCLEOTIDE SEQUENCE [LARGE SCALE GENOMIC DNA]</scope>
    <source>
        <strain evidence="6">CASJ009</strain>
    </source>
</reference>
<evidence type="ECO:0000259" key="5">
    <source>
        <dbReference type="Pfam" id="PF13377"/>
    </source>
</evidence>
<dbReference type="PANTHER" id="PTHR30146:SF109">
    <property type="entry name" value="HTH-TYPE TRANSCRIPTIONAL REGULATOR GALS"/>
    <property type="match status" value="1"/>
</dbReference>
<evidence type="ECO:0000256" key="3">
    <source>
        <dbReference type="ARBA" id="ARBA00023163"/>
    </source>
</evidence>
<dbReference type="GO" id="GO:0003700">
    <property type="term" value="F:DNA-binding transcription factor activity"/>
    <property type="evidence" value="ECO:0007669"/>
    <property type="project" value="TreeGrafter"/>
</dbReference>
<dbReference type="SUPFAM" id="SSF53822">
    <property type="entry name" value="Periplasmic binding protein-like I"/>
    <property type="match status" value="1"/>
</dbReference>
<dbReference type="InterPro" id="IPR046335">
    <property type="entry name" value="LacI/GalR-like_sensor"/>
</dbReference>
<gene>
    <name evidence="6" type="primary">rafR</name>
    <name evidence="6" type="ORF">CMsap09_15045</name>
</gene>